<dbReference type="Pfam" id="PF04182">
    <property type="entry name" value="B-block_TFIIIC"/>
    <property type="match status" value="1"/>
</dbReference>
<evidence type="ECO:0000313" key="9">
    <source>
        <dbReference type="Proteomes" id="UP000694680"/>
    </source>
</evidence>
<dbReference type="GO" id="GO:0006384">
    <property type="term" value="P:transcription initiation at RNA polymerase III promoter"/>
    <property type="evidence" value="ECO:0007669"/>
    <property type="project" value="InterPro"/>
</dbReference>
<keyword evidence="4" id="KW-0804">Transcription</keyword>
<dbReference type="Proteomes" id="UP000694680">
    <property type="component" value="Chromosome 1"/>
</dbReference>
<reference evidence="8" key="1">
    <citation type="submission" date="2020-06" db="EMBL/GenBank/DDBJ databases">
        <authorList>
            <consortium name="Wellcome Sanger Institute Data Sharing"/>
        </authorList>
    </citation>
    <scope>NUCLEOTIDE SEQUENCE [LARGE SCALE GENOMIC DNA]</scope>
</reference>
<keyword evidence="9" id="KW-1185">Reference proteome</keyword>
<evidence type="ECO:0000256" key="3">
    <source>
        <dbReference type="ARBA" id="ARBA00023125"/>
    </source>
</evidence>
<dbReference type="PANTHER" id="PTHR15180:SF1">
    <property type="entry name" value="GENERAL TRANSCRIPTION FACTOR 3C POLYPEPTIDE 1"/>
    <property type="match status" value="1"/>
</dbReference>
<evidence type="ECO:0000313" key="8">
    <source>
        <dbReference type="Ensembl" id="ENSGWIP00000000215.1"/>
    </source>
</evidence>
<keyword evidence="5" id="KW-0539">Nucleus</keyword>
<feature type="domain" description="General transcription factor 3C polypeptide 1 winged-helix" evidence="7">
    <location>
        <begin position="7"/>
        <end position="61"/>
    </location>
</feature>
<evidence type="ECO:0000256" key="2">
    <source>
        <dbReference type="ARBA" id="ARBA00022553"/>
    </source>
</evidence>
<dbReference type="AlphaFoldDB" id="A0A8C5D9X8"/>
<protein>
    <recommendedName>
        <fullName evidence="10">B-block binding subunit of TFIIIC domain-containing protein</fullName>
    </recommendedName>
</protein>
<dbReference type="GO" id="GO:0042791">
    <property type="term" value="P:5S class rRNA transcription by RNA polymerase III"/>
    <property type="evidence" value="ECO:0007669"/>
    <property type="project" value="TreeGrafter"/>
</dbReference>
<dbReference type="GO" id="GO:0000127">
    <property type="term" value="C:transcription factor TFIIIC complex"/>
    <property type="evidence" value="ECO:0007669"/>
    <property type="project" value="InterPro"/>
</dbReference>
<sequence>MDSWSEIADEVALEGLDGITIPTLWIRLENKHPKFPLKLDDSTKGLIWRFLSTHTDLSFYELPTDREDVVLVDRYKVVDQDSNVEIEEPTVGVDIYPIKIIPENKDGLQGSCVFFKERIDITKHVRSKNLVPLLNLEEVLERYGRKLVVVASQMMRFRALIGSENDPELKLGDDSYCILEKVGRSRWHGEIQGDLHGSSFKVDPRKFHYLRKSLVRHKLITMQRHCRQRKFGHEQYSLLLLLKRFHNNRLTKSVLLIENICGILQQMPGNSIPFMALKDQLVSVLTPGVPDS</sequence>
<dbReference type="InterPro" id="IPR056428">
    <property type="entry name" value="WH_GTF3C1"/>
</dbReference>
<reference evidence="8" key="3">
    <citation type="submission" date="2025-09" db="UniProtKB">
        <authorList>
            <consortium name="Ensembl"/>
        </authorList>
    </citation>
    <scope>IDENTIFICATION</scope>
</reference>
<keyword evidence="3" id="KW-0238">DNA-binding</keyword>
<dbReference type="PANTHER" id="PTHR15180">
    <property type="entry name" value="GENERAL TRANSCRIPTION FACTOR 3C POLYPEPTIDE 1"/>
    <property type="match status" value="1"/>
</dbReference>
<evidence type="ECO:0008006" key="10">
    <source>
        <dbReference type="Google" id="ProtNLM"/>
    </source>
</evidence>
<dbReference type="GO" id="GO:0005634">
    <property type="term" value="C:nucleus"/>
    <property type="evidence" value="ECO:0007669"/>
    <property type="project" value="UniProtKB-SubCell"/>
</dbReference>
<evidence type="ECO:0000256" key="5">
    <source>
        <dbReference type="ARBA" id="ARBA00023242"/>
    </source>
</evidence>
<dbReference type="InterPro" id="IPR044210">
    <property type="entry name" value="Tfc3-like"/>
</dbReference>
<name>A0A8C5D9X8_GOUWI</name>
<comment type="subcellular location">
    <subcellularLocation>
        <location evidence="1">Nucleus</location>
    </subcellularLocation>
</comment>
<evidence type="ECO:0000259" key="6">
    <source>
        <dbReference type="Pfam" id="PF04182"/>
    </source>
</evidence>
<accession>A0A8C5D9X8</accession>
<evidence type="ECO:0000256" key="1">
    <source>
        <dbReference type="ARBA" id="ARBA00004123"/>
    </source>
</evidence>
<organism evidence="8 9">
    <name type="scientific">Gouania willdenowi</name>
    <name type="common">Blunt-snouted clingfish</name>
    <name type="synonym">Lepadogaster willdenowi</name>
    <dbReference type="NCBI Taxonomy" id="441366"/>
    <lineage>
        <taxon>Eukaryota</taxon>
        <taxon>Metazoa</taxon>
        <taxon>Chordata</taxon>
        <taxon>Craniata</taxon>
        <taxon>Vertebrata</taxon>
        <taxon>Euteleostomi</taxon>
        <taxon>Actinopterygii</taxon>
        <taxon>Neopterygii</taxon>
        <taxon>Teleostei</taxon>
        <taxon>Neoteleostei</taxon>
        <taxon>Acanthomorphata</taxon>
        <taxon>Ovalentaria</taxon>
        <taxon>Blenniimorphae</taxon>
        <taxon>Blenniiformes</taxon>
        <taxon>Gobiesocoidei</taxon>
        <taxon>Gobiesocidae</taxon>
        <taxon>Gobiesocinae</taxon>
        <taxon>Gouania</taxon>
    </lineage>
</organism>
<evidence type="ECO:0000259" key="7">
    <source>
        <dbReference type="Pfam" id="PF23704"/>
    </source>
</evidence>
<reference evidence="8" key="2">
    <citation type="submission" date="2025-08" db="UniProtKB">
        <authorList>
            <consortium name="Ensembl"/>
        </authorList>
    </citation>
    <scope>IDENTIFICATION</scope>
</reference>
<evidence type="ECO:0000256" key="4">
    <source>
        <dbReference type="ARBA" id="ARBA00023163"/>
    </source>
</evidence>
<keyword evidence="2" id="KW-0597">Phosphoprotein</keyword>
<dbReference type="InterPro" id="IPR007309">
    <property type="entry name" value="TFIIIC_Bblock-bd"/>
</dbReference>
<dbReference type="GO" id="GO:0003677">
    <property type="term" value="F:DNA binding"/>
    <property type="evidence" value="ECO:0007669"/>
    <property type="project" value="UniProtKB-KW"/>
</dbReference>
<feature type="domain" description="B-block binding subunit of TFIIIC" evidence="6">
    <location>
        <begin position="173"/>
        <end position="247"/>
    </location>
</feature>
<dbReference type="Pfam" id="PF23704">
    <property type="entry name" value="WHD_GTF3C1_N"/>
    <property type="match status" value="1"/>
</dbReference>
<dbReference type="Ensembl" id="ENSGWIT00000000235.1">
    <property type="protein sequence ID" value="ENSGWIP00000000215.1"/>
    <property type="gene ID" value="ENSGWIG00000000128.1"/>
</dbReference>
<proteinExistence type="predicted"/>